<organism evidence="1 2">
    <name type="scientific">Desulfovibrio ferrophilus</name>
    <dbReference type="NCBI Taxonomy" id="241368"/>
    <lineage>
        <taxon>Bacteria</taxon>
        <taxon>Pseudomonadati</taxon>
        <taxon>Thermodesulfobacteriota</taxon>
        <taxon>Desulfovibrionia</taxon>
        <taxon>Desulfovibrionales</taxon>
        <taxon>Desulfovibrionaceae</taxon>
        <taxon>Desulfovibrio</taxon>
    </lineage>
</organism>
<dbReference type="EMBL" id="AP017378">
    <property type="protein sequence ID" value="BBD07207.1"/>
    <property type="molecule type" value="Genomic_DNA"/>
</dbReference>
<accession>A0A2Z6AVE7</accession>
<dbReference type="KEGG" id="dfl:DFE_0481"/>
<keyword evidence="2" id="KW-1185">Reference proteome</keyword>
<evidence type="ECO:0000313" key="2">
    <source>
        <dbReference type="Proteomes" id="UP000269883"/>
    </source>
</evidence>
<dbReference type="Gene3D" id="3.40.50.720">
    <property type="entry name" value="NAD(P)-binding Rossmann-like Domain"/>
    <property type="match status" value="1"/>
</dbReference>
<dbReference type="Proteomes" id="UP000269883">
    <property type="component" value="Chromosome"/>
</dbReference>
<reference evidence="1 2" key="1">
    <citation type="journal article" date="2018" name="Sci. Adv.">
        <title>Multi-heme cytochromes provide a pathway for survival in energy-limited environments.</title>
        <authorList>
            <person name="Deng X."/>
            <person name="Dohmae N."/>
            <person name="Nealson K.H."/>
            <person name="Hashimoto K."/>
            <person name="Okamoto A."/>
        </authorList>
    </citation>
    <scope>NUCLEOTIDE SEQUENCE [LARGE SCALE GENOMIC DNA]</scope>
    <source>
        <strain evidence="1 2">IS5</strain>
    </source>
</reference>
<proteinExistence type="predicted"/>
<evidence type="ECO:0000313" key="1">
    <source>
        <dbReference type="EMBL" id="BBD07207.1"/>
    </source>
</evidence>
<sequence>MKKKKFTVVYCKGFFGDMDGKTANGLARYSDSMKFLASSIALKQAWMQEKCSTINPIKSLSTKISKKLLMEKAVR</sequence>
<dbReference type="AlphaFoldDB" id="A0A2Z6AVE7"/>
<name>A0A2Z6AVE7_9BACT</name>
<protein>
    <submittedName>
        <fullName evidence="1">GFO/IDH/MOCA family oxidoreductase fused to GTPase/ATPase domain</fullName>
    </submittedName>
</protein>
<gene>
    <name evidence="1" type="ORF">DFE_0481</name>
</gene>